<comment type="caution">
    <text evidence="1">The sequence shown here is derived from an EMBL/GenBank/DDBJ whole genome shotgun (WGS) entry which is preliminary data.</text>
</comment>
<evidence type="ECO:0000313" key="1">
    <source>
        <dbReference type="EMBL" id="MCP2727624.1"/>
    </source>
</evidence>
<dbReference type="RefSeq" id="WP_254010435.1">
    <property type="nucleotide sequence ID" value="NZ_JAMZMM010000021.1"/>
</dbReference>
<dbReference type="Proteomes" id="UP001204953">
    <property type="component" value="Unassembled WGS sequence"/>
</dbReference>
<proteinExistence type="predicted"/>
<sequence>MENIQLVVIDGIDPLNLSGGHGLSDSDKYVLSGSLDHNSFHSLFTPKYFDMRPGDKFGFMLVPNGRVQEVQITSGFVGFLAMFITPSTFQGKCYLLMRNIEKQIAAK</sequence>
<organism evidence="1 2">
    <name type="scientific">Limnofasciculus baicalensis BBK-W-15</name>
    <dbReference type="NCBI Taxonomy" id="2699891"/>
    <lineage>
        <taxon>Bacteria</taxon>
        <taxon>Bacillati</taxon>
        <taxon>Cyanobacteriota</taxon>
        <taxon>Cyanophyceae</taxon>
        <taxon>Coleofasciculales</taxon>
        <taxon>Coleofasciculaceae</taxon>
        <taxon>Limnofasciculus</taxon>
        <taxon>Limnofasciculus baicalensis</taxon>
    </lineage>
</organism>
<accession>A0AAE3GNH2</accession>
<name>A0AAE3GNH2_9CYAN</name>
<dbReference type="AlphaFoldDB" id="A0AAE3GNH2"/>
<gene>
    <name evidence="1" type="ORF">NJ959_03925</name>
</gene>
<keyword evidence="2" id="KW-1185">Reference proteome</keyword>
<protein>
    <submittedName>
        <fullName evidence="1">DUF4114 domain-containing protein</fullName>
    </submittedName>
</protein>
<reference evidence="1" key="1">
    <citation type="submission" date="2022-06" db="EMBL/GenBank/DDBJ databases">
        <title>New cyanobacteria of genus Symplocastrum in benthos of Lake Baikal.</title>
        <authorList>
            <person name="Sorokovikova E."/>
            <person name="Tikhonova I."/>
            <person name="Krasnopeev A."/>
            <person name="Evseev P."/>
            <person name="Gladkikh A."/>
            <person name="Belykh O."/>
        </authorList>
    </citation>
    <scope>NUCLEOTIDE SEQUENCE</scope>
    <source>
        <strain evidence="1">BBK-W-15</strain>
    </source>
</reference>
<evidence type="ECO:0000313" key="2">
    <source>
        <dbReference type="Proteomes" id="UP001204953"/>
    </source>
</evidence>
<dbReference type="EMBL" id="JAMZMM010000021">
    <property type="protein sequence ID" value="MCP2727624.1"/>
    <property type="molecule type" value="Genomic_DNA"/>
</dbReference>